<reference evidence="1" key="1">
    <citation type="submission" date="2024-05" db="EMBL/GenBank/DDBJ databases">
        <title>Planctomycetes of the genus Singulisphaera possess chitinolytic capabilities.</title>
        <authorList>
            <person name="Ivanova A."/>
        </authorList>
    </citation>
    <scope>NUCLEOTIDE SEQUENCE</scope>
    <source>
        <strain evidence="1">Ch08T</strain>
    </source>
</reference>
<dbReference type="InterPro" id="IPR023214">
    <property type="entry name" value="HAD_sf"/>
</dbReference>
<dbReference type="AlphaFoldDB" id="A0AAU7CCI4"/>
<dbReference type="NCBIfam" id="TIGR01509">
    <property type="entry name" value="HAD-SF-IA-v3"/>
    <property type="match status" value="1"/>
</dbReference>
<dbReference type="InterPro" id="IPR006439">
    <property type="entry name" value="HAD-SF_hydro_IA"/>
</dbReference>
<dbReference type="Pfam" id="PF13419">
    <property type="entry name" value="HAD_2"/>
    <property type="match status" value="1"/>
</dbReference>
<dbReference type="SUPFAM" id="SSF56784">
    <property type="entry name" value="HAD-like"/>
    <property type="match status" value="1"/>
</dbReference>
<protein>
    <submittedName>
        <fullName evidence="1">HAD family phosphatase</fullName>
    </submittedName>
</protein>
<dbReference type="SFLD" id="SFLDS00003">
    <property type="entry name" value="Haloacid_Dehalogenase"/>
    <property type="match status" value="1"/>
</dbReference>
<evidence type="ECO:0000313" key="1">
    <source>
        <dbReference type="EMBL" id="XBH02954.1"/>
    </source>
</evidence>
<dbReference type="InterPro" id="IPR051806">
    <property type="entry name" value="HAD-like_SPP"/>
</dbReference>
<dbReference type="RefSeq" id="WP_406695695.1">
    <property type="nucleotide sequence ID" value="NZ_CP155447.1"/>
</dbReference>
<gene>
    <name evidence="1" type="ORF">V5E97_32295</name>
</gene>
<dbReference type="InterPro" id="IPR041492">
    <property type="entry name" value="HAD_2"/>
</dbReference>
<proteinExistence type="predicted"/>
<sequence length="229" mass="24637">MSHAVAPLLAIFDHDGVLVDSFDFHRDAWLELGKRTGLAITAELIHETFGMTNPSIFRRLLGDSLVEADVRSYSDLKELCYRDLAREQIDLIDGVPALLDSLTAAGVVLAIGSSAPRANLDLTVESCGLANRFAAIAALEDIERGKPDPQVFLVAAERAGVAPARAVVFEDAKVGIQAAKAAGMYAVGITTTNPAQVLWDAGADEVVEHFRNFDVARLLRQLDSSYVGF</sequence>
<dbReference type="Gene3D" id="3.40.50.1000">
    <property type="entry name" value="HAD superfamily/HAD-like"/>
    <property type="match status" value="1"/>
</dbReference>
<organism evidence="1">
    <name type="scientific">Singulisphaera sp. Ch08</name>
    <dbReference type="NCBI Taxonomy" id="3120278"/>
    <lineage>
        <taxon>Bacteria</taxon>
        <taxon>Pseudomonadati</taxon>
        <taxon>Planctomycetota</taxon>
        <taxon>Planctomycetia</taxon>
        <taxon>Isosphaerales</taxon>
        <taxon>Isosphaeraceae</taxon>
        <taxon>Singulisphaera</taxon>
    </lineage>
</organism>
<accession>A0AAU7CCI4</accession>
<dbReference type="SFLD" id="SFLDG01129">
    <property type="entry name" value="C1.5:_HAD__Beta-PGM__Phosphata"/>
    <property type="match status" value="1"/>
</dbReference>
<dbReference type="PANTHER" id="PTHR43481:SF4">
    <property type="entry name" value="GLYCEROL-1-PHOSPHATE PHOSPHOHYDROLASE 1-RELATED"/>
    <property type="match status" value="1"/>
</dbReference>
<dbReference type="EMBL" id="CP155447">
    <property type="protein sequence ID" value="XBH02954.1"/>
    <property type="molecule type" value="Genomic_DNA"/>
</dbReference>
<dbReference type="GO" id="GO:0050308">
    <property type="term" value="F:sugar-phosphatase activity"/>
    <property type="evidence" value="ECO:0007669"/>
    <property type="project" value="TreeGrafter"/>
</dbReference>
<dbReference type="Gene3D" id="1.10.150.240">
    <property type="entry name" value="Putative phosphatase, domain 2"/>
    <property type="match status" value="1"/>
</dbReference>
<dbReference type="InterPro" id="IPR023198">
    <property type="entry name" value="PGP-like_dom2"/>
</dbReference>
<name>A0AAU7CCI4_9BACT</name>
<dbReference type="PANTHER" id="PTHR43481">
    <property type="entry name" value="FRUCTOSE-1-PHOSPHATE PHOSPHATASE"/>
    <property type="match status" value="1"/>
</dbReference>
<dbReference type="SFLD" id="SFLDG01135">
    <property type="entry name" value="C1.5.6:_HAD__Beta-PGM__Phospha"/>
    <property type="match status" value="1"/>
</dbReference>
<dbReference type="InterPro" id="IPR036412">
    <property type="entry name" value="HAD-like_sf"/>
</dbReference>